<evidence type="ECO:0000313" key="2">
    <source>
        <dbReference type="Proteomes" id="UP000199039"/>
    </source>
</evidence>
<dbReference type="AlphaFoldDB" id="A0A1G6GSQ3"/>
<name>A0A1G6GSQ3_9MICO</name>
<accession>A0A1G6GSQ3</accession>
<reference evidence="1 2" key="1">
    <citation type="submission" date="2016-09" db="EMBL/GenBank/DDBJ databases">
        <authorList>
            <person name="Capua I."/>
            <person name="De Benedictis P."/>
            <person name="Joannis T."/>
            <person name="Lombin L.H."/>
            <person name="Cattoli G."/>
        </authorList>
    </citation>
    <scope>NUCLEOTIDE SEQUENCE [LARGE SCALE GENOMIC DNA]</scope>
    <source>
        <strain evidence="1 2">ISLP-3</strain>
    </source>
</reference>
<dbReference type="RefSeq" id="WP_093180459.1">
    <property type="nucleotide sequence ID" value="NZ_FMYH01000001.1"/>
</dbReference>
<keyword evidence="1" id="KW-0238">DNA-binding</keyword>
<keyword evidence="2" id="KW-1185">Reference proteome</keyword>
<dbReference type="InterPro" id="IPR004401">
    <property type="entry name" value="YbaB/EbfC"/>
</dbReference>
<evidence type="ECO:0000313" key="1">
    <source>
        <dbReference type="EMBL" id="SDB84974.1"/>
    </source>
</evidence>
<dbReference type="GO" id="GO:0003677">
    <property type="term" value="F:DNA binding"/>
    <property type="evidence" value="ECO:0007669"/>
    <property type="project" value="UniProtKB-KW"/>
</dbReference>
<dbReference type="STRING" id="1814289.SAMN05216410_0437"/>
<protein>
    <submittedName>
        <fullName evidence="1">YbaB/EbfC DNA-binding family protein</fullName>
    </submittedName>
</protein>
<gene>
    <name evidence="1" type="ORF">SAMN05216410_0437</name>
</gene>
<dbReference type="OrthoDB" id="4829760at2"/>
<dbReference type="InterPro" id="IPR036894">
    <property type="entry name" value="YbaB-like_sf"/>
</dbReference>
<sequence>MTDTYGIGILCSPLLGIPPSRVQADASAGTTRMRDLVDATADNLETATVTQAVVDAARNGDWIGVSLAGAGIGVREEPTAFITDPIGELLASGAAFLMEYLDPLPAMLDSIAGHPGEIDAFADALRGTSASASCKGTAGALTVASQIVATVRSVAGDLIADLVAKVIKWVAQTPCTAGLGATWAIPDACAAVAEWVLHFSGWLKDLVASIGRLGELVTEASGGPKGISEKAQEVATAQIDAWVAQAQRQAGAAQALRASIEALEVSHWSPGREVHVVVDHAGLLRDIEFSDGALDLPHTDLSGLIMTTVREARALLRTAAAQVAGEHVRSSDSLARSLTKEYRTIFADDGVVPDDGPGGKA</sequence>
<dbReference type="Proteomes" id="UP000199039">
    <property type="component" value="Unassembled WGS sequence"/>
</dbReference>
<proteinExistence type="predicted"/>
<dbReference type="EMBL" id="FMYH01000001">
    <property type="protein sequence ID" value="SDB84974.1"/>
    <property type="molecule type" value="Genomic_DNA"/>
</dbReference>
<organism evidence="1 2">
    <name type="scientific">Sanguibacter gelidistatuariae</name>
    <dbReference type="NCBI Taxonomy" id="1814289"/>
    <lineage>
        <taxon>Bacteria</taxon>
        <taxon>Bacillati</taxon>
        <taxon>Actinomycetota</taxon>
        <taxon>Actinomycetes</taxon>
        <taxon>Micrococcales</taxon>
        <taxon>Sanguibacteraceae</taxon>
        <taxon>Sanguibacter</taxon>
    </lineage>
</organism>
<dbReference type="Pfam" id="PF02575">
    <property type="entry name" value="YbaB_DNA_bd"/>
    <property type="match status" value="1"/>
</dbReference>
<dbReference type="Gene3D" id="3.30.1310.10">
    <property type="entry name" value="Nucleoid-associated protein YbaB-like domain"/>
    <property type="match status" value="1"/>
</dbReference>